<reference evidence="2 3" key="1">
    <citation type="submission" date="2020-08" db="EMBL/GenBank/DDBJ databases">
        <title>Genomic Encyclopedia of Type Strains, Phase IV (KMG-IV): sequencing the most valuable type-strain genomes for metagenomic binning, comparative biology and taxonomic classification.</title>
        <authorList>
            <person name="Goeker M."/>
        </authorList>
    </citation>
    <scope>NUCLEOTIDE SEQUENCE [LARGE SCALE GENOMIC DNA]</scope>
    <source>
        <strain evidence="2 3">DSM 21769</strain>
    </source>
</reference>
<accession>A0A841PPK8</accession>
<gene>
    <name evidence="2" type="ORF">HNR44_000170</name>
</gene>
<evidence type="ECO:0000313" key="2">
    <source>
        <dbReference type="EMBL" id="MBB6448221.1"/>
    </source>
</evidence>
<name>A0A841PPK8_9BACL</name>
<sequence length="99" mass="11288">MMTETLINATNGLTALAFFAFVILVILIKKEGKDERAQYLGYRLFSFLFTFLLGGLALILFVTAWNPLDYISLRMSITTLMSLNIFVGLGYWIYMSKKV</sequence>
<keyword evidence="3" id="KW-1185">Reference proteome</keyword>
<evidence type="ECO:0000313" key="3">
    <source>
        <dbReference type="Proteomes" id="UP000568839"/>
    </source>
</evidence>
<proteinExistence type="predicted"/>
<dbReference type="AlphaFoldDB" id="A0A841PPK8"/>
<keyword evidence="1" id="KW-0472">Membrane</keyword>
<feature type="transmembrane region" description="Helical" evidence="1">
    <location>
        <begin position="71"/>
        <end position="94"/>
    </location>
</feature>
<dbReference type="Proteomes" id="UP000568839">
    <property type="component" value="Unassembled WGS sequence"/>
</dbReference>
<evidence type="ECO:0000256" key="1">
    <source>
        <dbReference type="SAM" id="Phobius"/>
    </source>
</evidence>
<feature type="transmembrane region" description="Helical" evidence="1">
    <location>
        <begin position="6"/>
        <end position="28"/>
    </location>
</feature>
<dbReference type="EMBL" id="JACHHJ010000001">
    <property type="protein sequence ID" value="MBB6448221.1"/>
    <property type="molecule type" value="Genomic_DNA"/>
</dbReference>
<dbReference type="RefSeq" id="WP_184402243.1">
    <property type="nucleotide sequence ID" value="NZ_JACHHJ010000001.1"/>
</dbReference>
<comment type="caution">
    <text evidence="2">The sequence shown here is derived from an EMBL/GenBank/DDBJ whole genome shotgun (WGS) entry which is preliminary data.</text>
</comment>
<keyword evidence="1" id="KW-0812">Transmembrane</keyword>
<feature type="transmembrane region" description="Helical" evidence="1">
    <location>
        <begin position="40"/>
        <end position="65"/>
    </location>
</feature>
<protein>
    <submittedName>
        <fullName evidence="2">Uncharacterized protein</fullName>
    </submittedName>
</protein>
<organism evidence="2 3">
    <name type="scientific">Geomicrobium halophilum</name>
    <dbReference type="NCBI Taxonomy" id="549000"/>
    <lineage>
        <taxon>Bacteria</taxon>
        <taxon>Bacillati</taxon>
        <taxon>Bacillota</taxon>
        <taxon>Bacilli</taxon>
        <taxon>Bacillales</taxon>
        <taxon>Geomicrobium</taxon>
    </lineage>
</organism>
<keyword evidence="1" id="KW-1133">Transmembrane helix</keyword>